<keyword evidence="1" id="KW-0802">TPR repeat</keyword>
<dbReference type="Pfam" id="PF13181">
    <property type="entry name" value="TPR_8"/>
    <property type="match status" value="2"/>
</dbReference>
<dbReference type="Gene3D" id="3.90.550.10">
    <property type="entry name" value="Spore Coat Polysaccharide Biosynthesis Protein SpsA, Chain A"/>
    <property type="match status" value="1"/>
</dbReference>
<gene>
    <name evidence="4" type="ORF">PRVXH_000500</name>
</gene>
<dbReference type="PANTHER" id="PTHR43630">
    <property type="entry name" value="POLY-BETA-1,6-N-ACETYL-D-GLUCOSAMINE SYNTHASE"/>
    <property type="match status" value="1"/>
</dbReference>
<dbReference type="SUPFAM" id="SSF48452">
    <property type="entry name" value="TPR-like"/>
    <property type="match status" value="2"/>
</dbReference>
<evidence type="ECO:0000256" key="2">
    <source>
        <dbReference type="SAM" id="Coils"/>
    </source>
</evidence>
<reference evidence="4" key="1">
    <citation type="journal article" date="2018" name="Antonie Van Leeuwenhoek">
        <title>Proteinivorax hydrogeniformans sp. nov., an anaerobic, haloalkaliphilic bacterium fermenting proteinaceous compounds with high hydrogen production.</title>
        <authorList>
            <person name="Boltyanskaya Y."/>
            <person name="Detkova E."/>
            <person name="Pimenov N."/>
            <person name="Kevbrin V."/>
        </authorList>
    </citation>
    <scope>NUCLEOTIDE SEQUENCE</scope>
    <source>
        <strain evidence="4">Z-710</strain>
    </source>
</reference>
<feature type="coiled-coil region" evidence="2">
    <location>
        <begin position="619"/>
        <end position="650"/>
    </location>
</feature>
<dbReference type="GO" id="GO:0016757">
    <property type="term" value="F:glycosyltransferase activity"/>
    <property type="evidence" value="ECO:0007669"/>
    <property type="project" value="UniProtKB-KW"/>
</dbReference>
<dbReference type="PROSITE" id="PS50005">
    <property type="entry name" value="TPR"/>
    <property type="match status" value="2"/>
</dbReference>
<accession>A0AAU8HUX5</accession>
<proteinExistence type="predicted"/>
<evidence type="ECO:0000313" key="4">
    <source>
        <dbReference type="EMBL" id="XCI29191.1"/>
    </source>
</evidence>
<keyword evidence="4" id="KW-0328">Glycosyltransferase</keyword>
<evidence type="ECO:0000259" key="3">
    <source>
        <dbReference type="Pfam" id="PF00535"/>
    </source>
</evidence>
<reference evidence="4" key="2">
    <citation type="submission" date="2024-06" db="EMBL/GenBank/DDBJ databases">
        <authorList>
            <person name="Petrova K.O."/>
            <person name="Toshchakov S.V."/>
            <person name="Boltjanskaja Y.V."/>
            <person name="Kevbrin V.V."/>
        </authorList>
    </citation>
    <scope>NUCLEOTIDE SEQUENCE</scope>
    <source>
        <strain evidence="4">Z-710</strain>
    </source>
</reference>
<dbReference type="SMART" id="SM00028">
    <property type="entry name" value="TPR"/>
    <property type="match status" value="8"/>
</dbReference>
<feature type="repeat" description="TPR" evidence="1">
    <location>
        <begin position="854"/>
        <end position="887"/>
    </location>
</feature>
<dbReference type="AlphaFoldDB" id="A0AAU8HUX5"/>
<keyword evidence="4" id="KW-0808">Transferase</keyword>
<sequence length="933" mass="109662">MKLSIAMMVKNEEKYLGECLESLRPIMESIDSEIIIVDTGSTDNTVEIAKKHTNKVYFHEWKDDFAYMRNKTIEYCKGEWILILDADEIVENCDGIIKFLESKESNKYNTGTITIKNITTGDTKNYFPILMIRLFRNNKELYYEGTIHEQPRFKKPVCEVDLSVFHYGYLSTDKELMEIKFKRNTQLLERELEKDPTNVYNLYQLSKSYGMYKDHKKALEFCLKAFEAAKRQKLDLSRRMYIYTNLALSYYLCKDYLNVEKITKEALKVRGGYFDLYFYQGKAQLSLMKYTEAINSFEKYLDVLDKYSNEKIKKDPTVAYRTLNRYEEVYLDLCTLYSKQGKRKKALNFLKKMTKQNIKELAIKPMIEFYIEQDDLDGLKIFYDNHIYNNCNLQRLFYNQLETLLTNKEQKQHIIEVFSEGEPSYALLNKVRRSLHDKEKLNYEELQSINDLDFNELPWFYGDVVYALLKDNYPIIKANERTLEVYIKYLLKNHKLFYKDALNYLQKNKSNMGINSCKVKKVLAHGLLTYAHDLISKKDFLLAWQAYIESGTSYLLNVYNSNVIGQERIYDFKTTEDQFMYYILMANRYKSKNQKLHVKNLRKALKIKPEMKKGIEIMLEEIKAKTPKVDDELENAKEELKQSINKLVEKGLLKEANKISDEYKKLAGDDIDYYSIKGVIAMLEGNFKMAEKMLKTGLEKGENFDLLYNLGYLYQYNNQKDLAIDCYKKALHNTQDNSKIEEAHNALVQLGVKESKDQLLQSFNQEDYKKDDGANLVASDEMEEYKKKFKSNIQALIEQGALKEANEILIEYEKIVGDDIDLYSFRGVIAMLENEFTKAEATFKEGLSRDKNSFDLLYNLAYLYQTLNKKELAIRYYRDALKNSSTESESIEVYNILTGLGVNESEKGLLEKELSSKEIIFAEKKLKEKYILC</sequence>
<dbReference type="SUPFAM" id="SSF53448">
    <property type="entry name" value="Nucleotide-diphospho-sugar transferases"/>
    <property type="match status" value="1"/>
</dbReference>
<dbReference type="CDD" id="cd02511">
    <property type="entry name" value="Beta4Glucosyltransferase"/>
    <property type="match status" value="1"/>
</dbReference>
<dbReference type="EMBL" id="CP159485">
    <property type="protein sequence ID" value="XCI29191.1"/>
    <property type="molecule type" value="Genomic_DNA"/>
</dbReference>
<feature type="domain" description="Glycosyltransferase 2-like" evidence="3">
    <location>
        <begin position="4"/>
        <end position="124"/>
    </location>
</feature>
<dbReference type="Gene3D" id="1.25.40.10">
    <property type="entry name" value="Tetratricopeptide repeat domain"/>
    <property type="match status" value="3"/>
</dbReference>
<keyword evidence="2" id="KW-0175">Coiled coil</keyword>
<protein>
    <submittedName>
        <fullName evidence="4">Glycosyltransferase</fullName>
        <ecNumber evidence="4">2.4.-.-</ecNumber>
    </submittedName>
</protein>
<dbReference type="PANTHER" id="PTHR43630:SF2">
    <property type="entry name" value="GLYCOSYLTRANSFERASE"/>
    <property type="match status" value="1"/>
</dbReference>
<name>A0AAU8HUX5_9FIRM</name>
<dbReference type="InterPro" id="IPR011990">
    <property type="entry name" value="TPR-like_helical_dom_sf"/>
</dbReference>
<dbReference type="InterPro" id="IPR019734">
    <property type="entry name" value="TPR_rpt"/>
</dbReference>
<dbReference type="Pfam" id="PF00535">
    <property type="entry name" value="Glycos_transf_2"/>
    <property type="match status" value="1"/>
</dbReference>
<evidence type="ECO:0000256" key="1">
    <source>
        <dbReference type="PROSITE-ProRule" id="PRU00339"/>
    </source>
</evidence>
<dbReference type="InterPro" id="IPR029044">
    <property type="entry name" value="Nucleotide-diphossugar_trans"/>
</dbReference>
<dbReference type="InterPro" id="IPR001173">
    <property type="entry name" value="Glyco_trans_2-like"/>
</dbReference>
<feature type="repeat" description="TPR" evidence="1">
    <location>
        <begin position="704"/>
        <end position="737"/>
    </location>
</feature>
<dbReference type="RefSeq" id="WP_353893739.1">
    <property type="nucleotide sequence ID" value="NZ_CP159485.1"/>
</dbReference>
<dbReference type="EC" id="2.4.-.-" evidence="4"/>
<organism evidence="4">
    <name type="scientific">Proteinivorax hydrogeniformans</name>
    <dbReference type="NCBI Taxonomy" id="1826727"/>
    <lineage>
        <taxon>Bacteria</taxon>
        <taxon>Bacillati</taxon>
        <taxon>Bacillota</taxon>
        <taxon>Clostridia</taxon>
        <taxon>Eubacteriales</taxon>
        <taxon>Proteinivoracaceae</taxon>
        <taxon>Proteinivorax</taxon>
    </lineage>
</organism>